<reference evidence="6" key="2">
    <citation type="submission" date="2020-11" db="EMBL/GenBank/DDBJ databases">
        <authorList>
            <person name="Cecchin M."/>
            <person name="Marcolungo L."/>
            <person name="Rossato M."/>
            <person name="Girolomoni L."/>
            <person name="Cosentino E."/>
            <person name="Cuine S."/>
            <person name="Li-Beisson Y."/>
            <person name="Delledonne M."/>
            <person name="Ballottari M."/>
        </authorList>
    </citation>
    <scope>NUCLEOTIDE SEQUENCE</scope>
    <source>
        <strain evidence="6">211/11P</strain>
        <tissue evidence="6">Whole cell</tissue>
    </source>
</reference>
<protein>
    <recommendedName>
        <fullName evidence="5">Aspartyl/asparaginy/proline hydroxylase domain-containing protein</fullName>
    </recommendedName>
</protein>
<dbReference type="AlphaFoldDB" id="A0A9D4TI51"/>
<name>A0A9D4TI51_CHLVU</name>
<dbReference type="OrthoDB" id="438431at2759"/>
<evidence type="ECO:0000256" key="1">
    <source>
        <dbReference type="ARBA" id="ARBA00007730"/>
    </source>
</evidence>
<keyword evidence="7" id="KW-1185">Reference proteome</keyword>
<reference evidence="6" key="1">
    <citation type="journal article" date="2019" name="Plant J.">
        <title>Chlorella vulgaris genome assembly and annotation reveals the molecular basis for metabolic acclimation to high light conditions.</title>
        <authorList>
            <person name="Cecchin M."/>
            <person name="Marcolungo L."/>
            <person name="Rossato M."/>
            <person name="Girolomoni L."/>
            <person name="Cosentino E."/>
            <person name="Cuine S."/>
            <person name="Li-Beisson Y."/>
            <person name="Delledonne M."/>
            <person name="Ballottari M."/>
        </authorList>
    </citation>
    <scope>NUCLEOTIDE SEQUENCE</scope>
    <source>
        <strain evidence="6">211/11P</strain>
    </source>
</reference>
<feature type="domain" description="Aspartyl/asparaginy/proline hydroxylase" evidence="5">
    <location>
        <begin position="152"/>
        <end position="308"/>
    </location>
</feature>
<dbReference type="Gene3D" id="2.60.120.330">
    <property type="entry name" value="B-lactam Antibiotic, Isopenicillin N Synthase, Chain"/>
    <property type="match status" value="1"/>
</dbReference>
<feature type="compositionally biased region" description="Basic residues" evidence="4">
    <location>
        <begin position="355"/>
        <end position="366"/>
    </location>
</feature>
<dbReference type="Pfam" id="PF05118">
    <property type="entry name" value="Asp_Arg_Hydrox"/>
    <property type="match status" value="1"/>
</dbReference>
<evidence type="ECO:0000313" key="6">
    <source>
        <dbReference type="EMBL" id="KAI3426055.1"/>
    </source>
</evidence>
<sequence>MAGATTQRLSSSGHAGCHVTRRCGIAGLAAAPCRRRRIPAGAHRPSVAVAAAAGVRGVATDLATLRSAPPPLSEEAVGRAVEEAFQETFWGSLAAPRVLESYRCLLSGKVLEREWPGQGHQLANSFLEGLSAVACPDITGPGYEWLQEVERQADTILREFQEVAADAELASKGNNIWVPAARGDAAGYGDDWRTLVLQDRGYWDAVNATLFPQTAAVFQDLKAPTLEVFFARQPPGTGIKSHTDYVNFVQTSHLGLVIPEGDCWYKVGDHVRKWQNGKMCTWDTSFMHETRNDTDSERIVLIMRHWHPEVTPLERLAIGFLFDCLDAPTLAGIRDAQTKVQAHLGGAAHTGGRGAKGKGKGKKKGKGAAASGKGFGARPPS</sequence>
<dbReference type="InterPro" id="IPR007803">
    <property type="entry name" value="Asp/Arg/Pro-Hydrxlase"/>
</dbReference>
<keyword evidence="2" id="KW-0223">Dioxygenase</keyword>
<proteinExistence type="inferred from homology"/>
<dbReference type="InterPro" id="IPR051821">
    <property type="entry name" value="Asp/Asn_beta-hydroxylase"/>
</dbReference>
<evidence type="ECO:0000259" key="5">
    <source>
        <dbReference type="Pfam" id="PF05118"/>
    </source>
</evidence>
<evidence type="ECO:0000256" key="4">
    <source>
        <dbReference type="SAM" id="MobiDB-lite"/>
    </source>
</evidence>
<comment type="similarity">
    <text evidence="1">Belongs to the aspartyl/asparaginyl beta-hydroxylase family.</text>
</comment>
<dbReference type="PANTHER" id="PTHR46332:SF5">
    <property type="entry name" value="ASPARTATE BETA-HYDROXYLASE DOMAIN CONTAINING 2"/>
    <property type="match status" value="1"/>
</dbReference>
<accession>A0A9D4TI51</accession>
<dbReference type="SUPFAM" id="SSF51197">
    <property type="entry name" value="Clavaminate synthase-like"/>
    <property type="match status" value="1"/>
</dbReference>
<dbReference type="InterPro" id="IPR027443">
    <property type="entry name" value="IPNS-like_sf"/>
</dbReference>
<evidence type="ECO:0000313" key="7">
    <source>
        <dbReference type="Proteomes" id="UP001055712"/>
    </source>
</evidence>
<evidence type="ECO:0000256" key="3">
    <source>
        <dbReference type="ARBA" id="ARBA00023002"/>
    </source>
</evidence>
<dbReference type="Proteomes" id="UP001055712">
    <property type="component" value="Unassembled WGS sequence"/>
</dbReference>
<dbReference type="EMBL" id="SIDB01000011">
    <property type="protein sequence ID" value="KAI3426055.1"/>
    <property type="molecule type" value="Genomic_DNA"/>
</dbReference>
<organism evidence="6 7">
    <name type="scientific">Chlorella vulgaris</name>
    <name type="common">Green alga</name>
    <dbReference type="NCBI Taxonomy" id="3077"/>
    <lineage>
        <taxon>Eukaryota</taxon>
        <taxon>Viridiplantae</taxon>
        <taxon>Chlorophyta</taxon>
        <taxon>core chlorophytes</taxon>
        <taxon>Trebouxiophyceae</taxon>
        <taxon>Chlorellales</taxon>
        <taxon>Chlorellaceae</taxon>
        <taxon>Chlorella clade</taxon>
        <taxon>Chlorella</taxon>
    </lineage>
</organism>
<comment type="caution">
    <text evidence="6">The sequence shown here is derived from an EMBL/GenBank/DDBJ whole genome shotgun (WGS) entry which is preliminary data.</text>
</comment>
<keyword evidence="3" id="KW-0560">Oxidoreductase</keyword>
<evidence type="ECO:0000256" key="2">
    <source>
        <dbReference type="ARBA" id="ARBA00022964"/>
    </source>
</evidence>
<dbReference type="PANTHER" id="PTHR46332">
    <property type="entry name" value="ASPARTATE BETA-HYDROXYLASE DOMAIN-CONTAINING PROTEIN 2"/>
    <property type="match status" value="1"/>
</dbReference>
<dbReference type="GO" id="GO:0016020">
    <property type="term" value="C:membrane"/>
    <property type="evidence" value="ECO:0007669"/>
    <property type="project" value="TreeGrafter"/>
</dbReference>
<gene>
    <name evidence="6" type="ORF">D9Q98_008023</name>
</gene>
<dbReference type="GO" id="GO:0051213">
    <property type="term" value="F:dioxygenase activity"/>
    <property type="evidence" value="ECO:0007669"/>
    <property type="project" value="UniProtKB-KW"/>
</dbReference>
<feature type="region of interest" description="Disordered" evidence="4">
    <location>
        <begin position="344"/>
        <end position="381"/>
    </location>
</feature>